<dbReference type="RefSeq" id="WP_046055504.1">
    <property type="nucleotide sequence ID" value="NZ_LACH01000049.1"/>
</dbReference>
<dbReference type="GO" id="GO:0097176">
    <property type="term" value="P:epoxide metabolic process"/>
    <property type="evidence" value="ECO:0007669"/>
    <property type="project" value="TreeGrafter"/>
</dbReference>
<feature type="active site" description="Proton donor" evidence="4">
    <location>
        <position position="343"/>
    </location>
</feature>
<dbReference type="EMBL" id="LACH01000049">
    <property type="protein sequence ID" value="KJZ63784.1"/>
    <property type="molecule type" value="Genomic_DNA"/>
</dbReference>
<evidence type="ECO:0000259" key="6">
    <source>
        <dbReference type="Pfam" id="PF06441"/>
    </source>
</evidence>
<dbReference type="GO" id="GO:0004301">
    <property type="term" value="F:epoxide hydrolase activity"/>
    <property type="evidence" value="ECO:0007669"/>
    <property type="project" value="TreeGrafter"/>
</dbReference>
<evidence type="ECO:0000256" key="4">
    <source>
        <dbReference type="PIRSR" id="PIRSR001112-1"/>
    </source>
</evidence>
<dbReference type="Pfam" id="PF06441">
    <property type="entry name" value="EHN"/>
    <property type="match status" value="1"/>
</dbReference>
<organism evidence="7 8">
    <name type="scientific">Pseudomonas fluorescens</name>
    <dbReference type="NCBI Taxonomy" id="294"/>
    <lineage>
        <taxon>Bacteria</taxon>
        <taxon>Pseudomonadati</taxon>
        <taxon>Pseudomonadota</taxon>
        <taxon>Gammaproteobacteria</taxon>
        <taxon>Pseudomonadales</taxon>
        <taxon>Pseudomonadaceae</taxon>
        <taxon>Pseudomonas</taxon>
    </lineage>
</organism>
<dbReference type="PANTHER" id="PTHR21661:SF35">
    <property type="entry name" value="EPOXIDE HYDROLASE"/>
    <property type="match status" value="1"/>
</dbReference>
<proteinExistence type="inferred from homology"/>
<dbReference type="InterPro" id="IPR000639">
    <property type="entry name" value="Epox_hydrolase-like"/>
</dbReference>
<dbReference type="OrthoDB" id="9780765at2"/>
<dbReference type="PRINTS" id="PR00412">
    <property type="entry name" value="EPOXHYDRLASE"/>
</dbReference>
<dbReference type="Gene3D" id="3.40.50.1820">
    <property type="entry name" value="alpha/beta hydrolase"/>
    <property type="match status" value="1"/>
</dbReference>
<dbReference type="AlphaFoldDB" id="A0A0F4V4W2"/>
<dbReference type="InterPro" id="IPR010497">
    <property type="entry name" value="Epoxide_hydro_N"/>
</dbReference>
<protein>
    <submittedName>
        <fullName evidence="7">Multidrug MFS transporter</fullName>
    </submittedName>
</protein>
<comment type="similarity">
    <text evidence="1">Belongs to the peptidase S33 family.</text>
</comment>
<evidence type="ECO:0000313" key="7">
    <source>
        <dbReference type="EMBL" id="KJZ63784.1"/>
    </source>
</evidence>
<evidence type="ECO:0000313" key="8">
    <source>
        <dbReference type="Proteomes" id="UP000033400"/>
    </source>
</evidence>
<comment type="caution">
    <text evidence="7">The sequence shown here is derived from an EMBL/GenBank/DDBJ whole genome shotgun (WGS) entry which is preliminary data.</text>
</comment>
<evidence type="ECO:0000256" key="3">
    <source>
        <dbReference type="ARBA" id="ARBA00022801"/>
    </source>
</evidence>
<evidence type="ECO:0000256" key="2">
    <source>
        <dbReference type="ARBA" id="ARBA00022797"/>
    </source>
</evidence>
<gene>
    <name evidence="7" type="ORF">VD17_21200</name>
</gene>
<evidence type="ECO:0000256" key="1">
    <source>
        <dbReference type="ARBA" id="ARBA00010088"/>
    </source>
</evidence>
<name>A0A0F4V4W2_PSEFL</name>
<sequence length="423" mass="45937">MKLTLAVAAATLALCVSALASAAPAADPQAIQPFHVNVADKELVDLRNRIAATRWPDKETVSDRSQGAQLEQLQALVRYWGTDYDWRKAEAQLNNLAQYVTTLDGVDIHFIWVRSPHPNALPMIMTHGWPGSVFEFIKVVGPLTDPPAHGGNAADAFDVVIPSIPGYGFSGKPSGIGWDPDHIARVWAQLMQRLEYTHYVAQGGDWGAPITSAMARQAPAGLRGIHLNLPATIPAEASAALAVGGLAPAGFSEKERATYDAVATLVKQGNLAYSAMMAARPQMIGYGATDSPAFLAALLLVHPGFARWTYGADPQQSPTKDEVLDDITLYWLTNSGASAARLYWENMGRSPLSSAAQKTTEISLPVAVTVFPEDVYCPPETWARRAYSNLIYFHQADKGGHFAAWEQPQLFTEELRTAFRSLR</sequence>
<feature type="signal peptide" evidence="5">
    <location>
        <begin position="1"/>
        <end position="22"/>
    </location>
</feature>
<feature type="chain" id="PRO_5002479939" evidence="5">
    <location>
        <begin position="23"/>
        <end position="423"/>
    </location>
</feature>
<feature type="active site" description="Nucleophile" evidence="4">
    <location>
        <position position="205"/>
    </location>
</feature>
<dbReference type="InterPro" id="IPR016292">
    <property type="entry name" value="Epoxide_hydrolase"/>
</dbReference>
<evidence type="ECO:0000256" key="5">
    <source>
        <dbReference type="SAM" id="SignalP"/>
    </source>
</evidence>
<dbReference type="SUPFAM" id="SSF53474">
    <property type="entry name" value="alpha/beta-Hydrolases"/>
    <property type="match status" value="1"/>
</dbReference>
<accession>A0A0F4V4W2</accession>
<dbReference type="InterPro" id="IPR029058">
    <property type="entry name" value="AB_hydrolase_fold"/>
</dbReference>
<dbReference type="PIRSF" id="PIRSF001112">
    <property type="entry name" value="Epoxide_hydrolase"/>
    <property type="match status" value="1"/>
</dbReference>
<keyword evidence="3" id="KW-0378">Hydrolase</keyword>
<reference evidence="7 8" key="1">
    <citation type="submission" date="2015-03" db="EMBL/GenBank/DDBJ databases">
        <title>Comparative genomics of Pseudomonas insights into diversity of traits involved in vanlence and defense.</title>
        <authorList>
            <person name="Qin Y."/>
        </authorList>
    </citation>
    <scope>NUCLEOTIDE SEQUENCE [LARGE SCALE GENOMIC DNA]</scope>
    <source>
        <strain evidence="7 8">H24</strain>
    </source>
</reference>
<keyword evidence="5" id="KW-0732">Signal</keyword>
<feature type="active site" description="Proton acceptor" evidence="4">
    <location>
        <position position="401"/>
    </location>
</feature>
<dbReference type="Proteomes" id="UP000033400">
    <property type="component" value="Unassembled WGS sequence"/>
</dbReference>
<dbReference type="PATRIC" id="fig|294.133.peg.3999"/>
<feature type="domain" description="Epoxide hydrolase N-terminal" evidence="6">
    <location>
        <begin position="31"/>
        <end position="136"/>
    </location>
</feature>
<keyword evidence="2" id="KW-0058">Aromatic hydrocarbons catabolism</keyword>
<dbReference type="PANTHER" id="PTHR21661">
    <property type="entry name" value="EPOXIDE HYDROLASE 1-RELATED"/>
    <property type="match status" value="1"/>
</dbReference>